<dbReference type="GO" id="GO:0005829">
    <property type="term" value="C:cytosol"/>
    <property type="evidence" value="ECO:0007669"/>
    <property type="project" value="TreeGrafter"/>
</dbReference>
<dbReference type="InterPro" id="IPR050197">
    <property type="entry name" value="Aldolase_class_II_sugar_metab"/>
</dbReference>
<evidence type="ECO:0000259" key="3">
    <source>
        <dbReference type="SMART" id="SM01007"/>
    </source>
</evidence>
<protein>
    <submittedName>
        <fullName evidence="4">L-fuculose-phosphate aldolase</fullName>
    </submittedName>
</protein>
<reference evidence="4 5" key="1">
    <citation type="submission" date="2018-03" db="EMBL/GenBank/DDBJ databases">
        <authorList>
            <person name="Keele B.F."/>
        </authorList>
    </citation>
    <scope>NUCLEOTIDE SEQUENCE [LARGE SCALE GENOMIC DNA]</scope>
    <source>
        <strain evidence="4">ZCTH4_d</strain>
    </source>
</reference>
<dbReference type="PANTHER" id="PTHR22789:SF0">
    <property type="entry name" value="3-OXO-TETRONATE 4-PHOSPHATE DECARBOXYLASE-RELATED"/>
    <property type="match status" value="1"/>
</dbReference>
<dbReference type="GO" id="GO:0019323">
    <property type="term" value="P:pentose catabolic process"/>
    <property type="evidence" value="ECO:0007669"/>
    <property type="project" value="TreeGrafter"/>
</dbReference>
<dbReference type="Proteomes" id="UP000257014">
    <property type="component" value="Unassembled WGS sequence"/>
</dbReference>
<accession>A0A3E0K6Y8</accession>
<dbReference type="AlphaFoldDB" id="A0A3E0K6Y8"/>
<dbReference type="InterPro" id="IPR001303">
    <property type="entry name" value="Aldolase_II/adducin_N"/>
</dbReference>
<name>A0A3E0K6Y8_9BACI</name>
<dbReference type="Pfam" id="PF00596">
    <property type="entry name" value="Aldolase_II"/>
    <property type="match status" value="1"/>
</dbReference>
<gene>
    <name evidence="4" type="ORF">C6P37_04645</name>
</gene>
<dbReference type="EMBL" id="QEWE01000013">
    <property type="protein sequence ID" value="REJ29803.1"/>
    <property type="molecule type" value="Genomic_DNA"/>
</dbReference>
<dbReference type="NCBIfam" id="NF005302">
    <property type="entry name" value="PRK06833.1"/>
    <property type="match status" value="1"/>
</dbReference>
<dbReference type="RefSeq" id="WP_061569839.1">
    <property type="nucleotide sequence ID" value="NZ_JBAIZG010000060.1"/>
</dbReference>
<keyword evidence="2" id="KW-0456">Lyase</keyword>
<dbReference type="SUPFAM" id="SSF53639">
    <property type="entry name" value="AraD/HMP-PK domain-like"/>
    <property type="match status" value="1"/>
</dbReference>
<dbReference type="SMART" id="SM01007">
    <property type="entry name" value="Aldolase_II"/>
    <property type="match status" value="1"/>
</dbReference>
<proteinExistence type="predicted"/>
<dbReference type="PANTHER" id="PTHR22789">
    <property type="entry name" value="FUCULOSE PHOSPHATE ALDOLASE"/>
    <property type="match status" value="1"/>
</dbReference>
<evidence type="ECO:0000256" key="1">
    <source>
        <dbReference type="ARBA" id="ARBA00022723"/>
    </source>
</evidence>
<comment type="caution">
    <text evidence="4">The sequence shown here is derived from an EMBL/GenBank/DDBJ whole genome shotgun (WGS) entry which is preliminary data.</text>
</comment>
<dbReference type="GO" id="GO:0016832">
    <property type="term" value="F:aldehyde-lyase activity"/>
    <property type="evidence" value="ECO:0007669"/>
    <property type="project" value="TreeGrafter"/>
</dbReference>
<sequence length="227" mass="25503">MLMEEERKAIVHYGKKLIESGLTTGTGGNLSIYDPETGYMAIKPTGIDYFEIQPEDVVITDLNGNIVDGRLKPSSEYEMHAIVYRNRDDARAMIHTHALYLTTIACLRWDLPAVDYLVAHAGGKNVRCAEYATYGTKELAENALKAMEGRKAVLLANHGVNVIGDTLEQAFAVLEQLEFCAKLYWQAKAIGEPVILPDEEMEHMVFRFKDYGQKKKPQQGREQHGII</sequence>
<evidence type="ECO:0000256" key="2">
    <source>
        <dbReference type="ARBA" id="ARBA00023239"/>
    </source>
</evidence>
<organism evidence="4 5">
    <name type="scientific">Caldibacillus debilis</name>
    <dbReference type="NCBI Taxonomy" id="301148"/>
    <lineage>
        <taxon>Bacteria</taxon>
        <taxon>Bacillati</taxon>
        <taxon>Bacillota</taxon>
        <taxon>Bacilli</taxon>
        <taxon>Bacillales</taxon>
        <taxon>Bacillaceae</taxon>
        <taxon>Caldibacillus</taxon>
    </lineage>
</organism>
<dbReference type="InterPro" id="IPR036409">
    <property type="entry name" value="Aldolase_II/adducin_N_sf"/>
</dbReference>
<evidence type="ECO:0000313" key="5">
    <source>
        <dbReference type="Proteomes" id="UP000257014"/>
    </source>
</evidence>
<evidence type="ECO:0000313" key="4">
    <source>
        <dbReference type="EMBL" id="REJ29803.1"/>
    </source>
</evidence>
<feature type="domain" description="Class II aldolase/adducin N-terminal" evidence="3">
    <location>
        <begin position="8"/>
        <end position="185"/>
    </location>
</feature>
<dbReference type="GO" id="GO:0046872">
    <property type="term" value="F:metal ion binding"/>
    <property type="evidence" value="ECO:0007669"/>
    <property type="project" value="UniProtKB-KW"/>
</dbReference>
<dbReference type="Gene3D" id="3.40.225.10">
    <property type="entry name" value="Class II aldolase/adducin N-terminal domain"/>
    <property type="match status" value="1"/>
</dbReference>
<dbReference type="OrthoDB" id="9786287at2"/>
<keyword evidence="1" id="KW-0479">Metal-binding</keyword>